<proteinExistence type="predicted"/>
<organism evidence="1 2">
    <name type="scientific">Coemansia javaensis</name>
    <dbReference type="NCBI Taxonomy" id="2761396"/>
    <lineage>
        <taxon>Eukaryota</taxon>
        <taxon>Fungi</taxon>
        <taxon>Fungi incertae sedis</taxon>
        <taxon>Zoopagomycota</taxon>
        <taxon>Kickxellomycotina</taxon>
        <taxon>Kickxellomycetes</taxon>
        <taxon>Kickxellales</taxon>
        <taxon>Kickxellaceae</taxon>
        <taxon>Coemansia</taxon>
    </lineage>
</organism>
<protein>
    <submittedName>
        <fullName evidence="1">Uncharacterized protein</fullName>
    </submittedName>
</protein>
<comment type="caution">
    <text evidence="1">The sequence shown here is derived from an EMBL/GenBank/DDBJ whole genome shotgun (WGS) entry which is preliminary data.</text>
</comment>
<sequence length="350" mass="38579">LQATETNIGVLRREIQHAEAIGATEPHRYAMGLLEQALSESRRLKDALADEPAVARDVMGGALCRHWVAYAALRPVEAPPDHLIPPEEQKLFSALAVNDDGRGRPTRCRVAANNSVFVHSSTLINQVRAFQRIVASDPRAMVARFPVVGAAPAYDLEGGFVRQIVSQLESRAKWICREFLGNDDLVAQIRGPNLGHGMEFFLQRTMPSRGSTVESCIKLDAKRRFPPAPEHGREYRELDEGFLRNLPVLEELALNGEGFHAECLWWALEEAIHYMQRTLVRSQRGIVAAKNALFVLERTGDLNVSVSDPVPYTGTDPHPAAVVAFLIARDSGHHLGFIDPDPAPESGPGL</sequence>
<dbReference type="OrthoDB" id="10670140at2759"/>
<feature type="non-terminal residue" evidence="1">
    <location>
        <position position="1"/>
    </location>
</feature>
<evidence type="ECO:0000313" key="2">
    <source>
        <dbReference type="Proteomes" id="UP001140217"/>
    </source>
</evidence>
<gene>
    <name evidence="1" type="ORF">H4R18_005950</name>
</gene>
<evidence type="ECO:0000313" key="1">
    <source>
        <dbReference type="EMBL" id="KAJ2775752.1"/>
    </source>
</evidence>
<accession>A0A9W8LEV6</accession>
<name>A0A9W8LEV6_9FUNG</name>
<dbReference type="EMBL" id="JANBUL010000415">
    <property type="protein sequence ID" value="KAJ2775752.1"/>
    <property type="molecule type" value="Genomic_DNA"/>
</dbReference>
<keyword evidence="2" id="KW-1185">Reference proteome</keyword>
<dbReference type="Proteomes" id="UP001140217">
    <property type="component" value="Unassembled WGS sequence"/>
</dbReference>
<dbReference type="AlphaFoldDB" id="A0A9W8LEV6"/>
<reference evidence="1" key="1">
    <citation type="submission" date="2022-07" db="EMBL/GenBank/DDBJ databases">
        <title>Phylogenomic reconstructions and comparative analyses of Kickxellomycotina fungi.</title>
        <authorList>
            <person name="Reynolds N.K."/>
            <person name="Stajich J.E."/>
            <person name="Barry K."/>
            <person name="Grigoriev I.V."/>
            <person name="Crous P."/>
            <person name="Smith M.E."/>
        </authorList>
    </citation>
    <scope>NUCLEOTIDE SEQUENCE</scope>
    <source>
        <strain evidence="1">NBRC 105414</strain>
    </source>
</reference>